<evidence type="ECO:0000313" key="17">
    <source>
        <dbReference type="Proteomes" id="UP000095283"/>
    </source>
</evidence>
<dbReference type="WBParaSite" id="Hba_12953">
    <property type="protein sequence ID" value="Hba_12953"/>
    <property type="gene ID" value="Hba_12953"/>
</dbReference>
<feature type="transmembrane region" description="Helical" evidence="15">
    <location>
        <begin position="165"/>
        <end position="182"/>
    </location>
</feature>
<keyword evidence="12 15" id="KW-0472">Membrane</keyword>
<dbReference type="SUPFAM" id="SSF57850">
    <property type="entry name" value="RING/U-box"/>
    <property type="match status" value="1"/>
</dbReference>
<keyword evidence="10" id="KW-0653">Protein transport</keyword>
<dbReference type="GO" id="GO:0006513">
    <property type="term" value="P:protein monoubiquitination"/>
    <property type="evidence" value="ECO:0007669"/>
    <property type="project" value="TreeGrafter"/>
</dbReference>
<evidence type="ECO:0000256" key="8">
    <source>
        <dbReference type="ARBA" id="ARBA00022771"/>
    </source>
</evidence>
<evidence type="ECO:0000313" key="18">
    <source>
        <dbReference type="WBParaSite" id="Hba_12953"/>
    </source>
</evidence>
<evidence type="ECO:0000256" key="12">
    <source>
        <dbReference type="ARBA" id="ARBA00023136"/>
    </source>
</evidence>
<evidence type="ECO:0000256" key="4">
    <source>
        <dbReference type="ARBA" id="ARBA00018980"/>
    </source>
</evidence>
<dbReference type="InterPro" id="IPR006845">
    <property type="entry name" value="Pex_N"/>
</dbReference>
<dbReference type="InterPro" id="IPR017375">
    <property type="entry name" value="PEX12"/>
</dbReference>
<feature type="domain" description="Pex N-terminal" evidence="16">
    <location>
        <begin position="28"/>
        <end position="118"/>
    </location>
</feature>
<dbReference type="AlphaFoldDB" id="A0A1I7X5W1"/>
<dbReference type="Pfam" id="PF04757">
    <property type="entry name" value="Pex2_Pex12"/>
    <property type="match status" value="1"/>
</dbReference>
<evidence type="ECO:0000256" key="6">
    <source>
        <dbReference type="ARBA" id="ARBA00022692"/>
    </source>
</evidence>
<dbReference type="Proteomes" id="UP000095283">
    <property type="component" value="Unplaced"/>
</dbReference>
<proteinExistence type="inferred from homology"/>
<evidence type="ECO:0000256" key="3">
    <source>
        <dbReference type="ARBA" id="ARBA00008704"/>
    </source>
</evidence>
<reference evidence="18" key="1">
    <citation type="submission" date="2016-11" db="UniProtKB">
        <authorList>
            <consortium name="WormBaseParasite"/>
        </authorList>
    </citation>
    <scope>IDENTIFICATION</scope>
</reference>
<protein>
    <recommendedName>
        <fullName evidence="4">Peroxisome assembly protein 12</fullName>
    </recommendedName>
    <alternativeName>
        <fullName evidence="14">Peroxin-12</fullName>
    </alternativeName>
</protein>
<dbReference type="GO" id="GO:0005778">
    <property type="term" value="C:peroxisomal membrane"/>
    <property type="evidence" value="ECO:0007669"/>
    <property type="project" value="UniProtKB-SubCell"/>
</dbReference>
<evidence type="ECO:0000256" key="5">
    <source>
        <dbReference type="ARBA" id="ARBA00022448"/>
    </source>
</evidence>
<accession>A0A1I7X5W1</accession>
<dbReference type="GO" id="GO:0016558">
    <property type="term" value="P:protein import into peroxisome matrix"/>
    <property type="evidence" value="ECO:0007669"/>
    <property type="project" value="InterPro"/>
</dbReference>
<evidence type="ECO:0000256" key="7">
    <source>
        <dbReference type="ARBA" id="ARBA00022723"/>
    </source>
</evidence>
<evidence type="ECO:0000256" key="9">
    <source>
        <dbReference type="ARBA" id="ARBA00022833"/>
    </source>
</evidence>
<keyword evidence="17" id="KW-1185">Reference proteome</keyword>
<keyword evidence="6 15" id="KW-0812">Transmembrane</keyword>
<evidence type="ECO:0000256" key="13">
    <source>
        <dbReference type="ARBA" id="ARBA00023140"/>
    </source>
</evidence>
<dbReference type="GO" id="GO:1990429">
    <property type="term" value="C:peroxisomal importomer complex"/>
    <property type="evidence" value="ECO:0007669"/>
    <property type="project" value="TreeGrafter"/>
</dbReference>
<dbReference type="InterPro" id="IPR013083">
    <property type="entry name" value="Znf_RING/FYVE/PHD"/>
</dbReference>
<keyword evidence="5" id="KW-0813">Transport</keyword>
<evidence type="ECO:0000256" key="1">
    <source>
        <dbReference type="ARBA" id="ARBA00004585"/>
    </source>
</evidence>
<evidence type="ECO:0000256" key="10">
    <source>
        <dbReference type="ARBA" id="ARBA00022927"/>
    </source>
</evidence>
<organism evidence="17 18">
    <name type="scientific">Heterorhabditis bacteriophora</name>
    <name type="common">Entomopathogenic nematode worm</name>
    <dbReference type="NCBI Taxonomy" id="37862"/>
    <lineage>
        <taxon>Eukaryota</taxon>
        <taxon>Metazoa</taxon>
        <taxon>Ecdysozoa</taxon>
        <taxon>Nematoda</taxon>
        <taxon>Chromadorea</taxon>
        <taxon>Rhabditida</taxon>
        <taxon>Rhabditina</taxon>
        <taxon>Rhabditomorpha</taxon>
        <taxon>Strongyloidea</taxon>
        <taxon>Heterorhabditidae</taxon>
        <taxon>Heterorhabditis</taxon>
    </lineage>
</organism>
<keyword evidence="11 15" id="KW-1133">Transmembrane helix</keyword>
<comment type="similarity">
    <text evidence="3">Belongs to the pex2/pex10/pex12 family.</text>
</comment>
<keyword evidence="8" id="KW-0863">Zinc-finger</keyword>
<dbReference type="PANTHER" id="PTHR12888">
    <property type="entry name" value="PEROXISOME ASSEMBLY PROTEIN 12 PEROXIN-12"/>
    <property type="match status" value="1"/>
</dbReference>
<keyword evidence="9" id="KW-0862">Zinc</keyword>
<keyword evidence="7" id="KW-0479">Metal-binding</keyword>
<evidence type="ECO:0000256" key="15">
    <source>
        <dbReference type="SAM" id="Phobius"/>
    </source>
</evidence>
<dbReference type="GO" id="GO:0004842">
    <property type="term" value="F:ubiquitin-protein transferase activity"/>
    <property type="evidence" value="ECO:0007669"/>
    <property type="project" value="TreeGrafter"/>
</dbReference>
<keyword evidence="13" id="KW-0576">Peroxisome</keyword>
<sequence length="271" mass="31707">MSIPLRAAHLSSIHSVGEQPSIFDILSQESLMKALKPAIGYLMKYLATTYPRLFLSSHRRFDEFYLLFDLFLQNQYLKKYGASFSENFYAMKRIVQCKGTMPLAYWDRMRSLLILNFCSLFRRLFVLIWPWCQTLMSTITIILQLGITNRFWRFFLSLPGVFNRLFGYGLFFVQFIDFIYNSDFGAEILKKNISWKVPPAPHKLLTEKSVQLLDTNKCPLCLRKRENDTALSVSGYVFCYKCIDTYLKKYNTCPVTGLPASSQQLIRLYIQ</sequence>
<evidence type="ECO:0000256" key="14">
    <source>
        <dbReference type="ARBA" id="ARBA00029692"/>
    </source>
</evidence>
<dbReference type="PANTHER" id="PTHR12888:SF0">
    <property type="entry name" value="PEROXISOME ASSEMBLY PROTEIN 12"/>
    <property type="match status" value="1"/>
</dbReference>
<evidence type="ECO:0000256" key="2">
    <source>
        <dbReference type="ARBA" id="ARBA00004906"/>
    </source>
</evidence>
<dbReference type="CDD" id="cd16451">
    <property type="entry name" value="mRING_PEX12"/>
    <property type="match status" value="1"/>
</dbReference>
<comment type="pathway">
    <text evidence="2">Protein modification; protein ubiquitination.</text>
</comment>
<feature type="transmembrane region" description="Helical" evidence="15">
    <location>
        <begin position="124"/>
        <end position="145"/>
    </location>
</feature>
<comment type="subcellular location">
    <subcellularLocation>
        <location evidence="1">Peroxisome membrane</location>
        <topology evidence="1">Multi-pass membrane protein</topology>
    </subcellularLocation>
</comment>
<evidence type="ECO:0000256" key="11">
    <source>
        <dbReference type="ARBA" id="ARBA00022989"/>
    </source>
</evidence>
<dbReference type="GO" id="GO:0008270">
    <property type="term" value="F:zinc ion binding"/>
    <property type="evidence" value="ECO:0007669"/>
    <property type="project" value="UniProtKB-KW"/>
</dbReference>
<name>A0A1I7X5W1_HETBA</name>
<dbReference type="Gene3D" id="3.30.40.10">
    <property type="entry name" value="Zinc/RING finger domain, C3HC4 (zinc finger)"/>
    <property type="match status" value="1"/>
</dbReference>
<evidence type="ECO:0000259" key="16">
    <source>
        <dbReference type="Pfam" id="PF04757"/>
    </source>
</evidence>